<name>A0ABT3Y054_9FLAO</name>
<proteinExistence type="predicted"/>
<protein>
    <recommendedName>
        <fullName evidence="3">Glycosyl transferase family 1 domain-containing protein</fullName>
    </recommendedName>
</protein>
<sequence length="381" mass="43671">MQREIKYIGFYESPFGKSKRNQALSATNKMDYIASSLNASGMAVHLISPSWMIDHSGTCFLEKTKTDHLSSWKKITVVSSWRTNTKIGDYLKIFWSLIWLFFFLIKNVKKDEKILVYHSPWLSLPIILAKKIKRFQLILEVEEIYGNVWQIKKILQKCEQVIIKESDYFIAVSDILAEILGSRVRAVLYGNYFLPKAENIQKDNSKINVVFAGAIENTRGGAYKALECAALLPENYVVHILGSGDKNDVDSLIKHADLINSRLNRKACYYHGVLIGKEYDDFLFKCHIAINPQNEGAYMNTAFPSKVISYLCHDLKVVSTKILSIEKSKLSHFITFSKDDSSYNIVQAILSIDNSKIYDFKSSIEKLNEDFIFELKNMFSD</sequence>
<evidence type="ECO:0000313" key="2">
    <source>
        <dbReference type="Proteomes" id="UP001070176"/>
    </source>
</evidence>
<gene>
    <name evidence="1" type="ORF">OEA66_04000</name>
</gene>
<dbReference type="Gene3D" id="3.40.50.2000">
    <property type="entry name" value="Glycogen Phosphorylase B"/>
    <property type="match status" value="2"/>
</dbReference>
<dbReference type="SUPFAM" id="SSF53756">
    <property type="entry name" value="UDP-Glycosyltransferase/glycogen phosphorylase"/>
    <property type="match status" value="1"/>
</dbReference>
<dbReference type="RefSeq" id="WP_267280166.1">
    <property type="nucleotide sequence ID" value="NZ_JAOVZV010000002.1"/>
</dbReference>
<evidence type="ECO:0008006" key="3">
    <source>
        <dbReference type="Google" id="ProtNLM"/>
    </source>
</evidence>
<reference evidence="1" key="1">
    <citation type="submission" date="2022-10" db="EMBL/GenBank/DDBJ databases">
        <title>Chryseobacterium sp. nov., a novel bacterial species.</title>
        <authorList>
            <person name="Cao Y."/>
        </authorList>
    </citation>
    <scope>NUCLEOTIDE SEQUENCE</scope>
    <source>
        <strain evidence="1">KC 927</strain>
    </source>
</reference>
<comment type="caution">
    <text evidence="1">The sequence shown here is derived from an EMBL/GenBank/DDBJ whole genome shotgun (WGS) entry which is preliminary data.</text>
</comment>
<dbReference type="EMBL" id="JAOVZV010000002">
    <property type="protein sequence ID" value="MCX8531517.1"/>
    <property type="molecule type" value="Genomic_DNA"/>
</dbReference>
<dbReference type="Proteomes" id="UP001070176">
    <property type="component" value="Unassembled WGS sequence"/>
</dbReference>
<keyword evidence="2" id="KW-1185">Reference proteome</keyword>
<organism evidence="1 2">
    <name type="scientific">Chryseobacterium luquanense</name>
    <dbReference type="NCBI Taxonomy" id="2983766"/>
    <lineage>
        <taxon>Bacteria</taxon>
        <taxon>Pseudomonadati</taxon>
        <taxon>Bacteroidota</taxon>
        <taxon>Flavobacteriia</taxon>
        <taxon>Flavobacteriales</taxon>
        <taxon>Weeksellaceae</taxon>
        <taxon>Chryseobacterium group</taxon>
        <taxon>Chryseobacterium</taxon>
    </lineage>
</organism>
<evidence type="ECO:0000313" key="1">
    <source>
        <dbReference type="EMBL" id="MCX8531517.1"/>
    </source>
</evidence>
<accession>A0ABT3Y054</accession>